<sequence length="97" mass="10302">GDAGTGITAAAAATVALAVMNRVLYKLALVPMKNYPFFLAQVLTFGYVVVYFSILFVRYQAGIVTKEMLALPKSRFMLIGLLEAMGVASGMAAAGDY</sequence>
<dbReference type="InterPro" id="IPR013936">
    <property type="entry name" value="CRT-like"/>
</dbReference>
<evidence type="ECO:0000256" key="6">
    <source>
        <dbReference type="ARBA" id="ARBA00023136"/>
    </source>
</evidence>
<keyword evidence="9" id="KW-1185">Reference proteome</keyword>
<dbReference type="EnsemblPlants" id="AET4Gv20647000.10">
    <property type="protein sequence ID" value="AET4Gv20647000.10"/>
    <property type="gene ID" value="AET4Gv20647000"/>
</dbReference>
<reference evidence="9" key="2">
    <citation type="journal article" date="2017" name="Nat. Plants">
        <title>The Aegilops tauschii genome reveals multiple impacts of transposons.</title>
        <authorList>
            <person name="Zhao G."/>
            <person name="Zou C."/>
            <person name="Li K."/>
            <person name="Wang K."/>
            <person name="Li T."/>
            <person name="Gao L."/>
            <person name="Zhang X."/>
            <person name="Wang H."/>
            <person name="Yang Z."/>
            <person name="Liu X."/>
            <person name="Jiang W."/>
            <person name="Mao L."/>
            <person name="Kong X."/>
            <person name="Jiao Y."/>
            <person name="Jia J."/>
        </authorList>
    </citation>
    <scope>NUCLEOTIDE SEQUENCE [LARGE SCALE GENOMIC DNA]</scope>
    <source>
        <strain evidence="9">cv. AL8/78</strain>
    </source>
</reference>
<reference evidence="9" key="1">
    <citation type="journal article" date="2014" name="Science">
        <title>Ancient hybridizations among the ancestral genomes of bread wheat.</title>
        <authorList>
            <consortium name="International Wheat Genome Sequencing Consortium,"/>
            <person name="Marcussen T."/>
            <person name="Sandve S.R."/>
            <person name="Heier L."/>
            <person name="Spannagl M."/>
            <person name="Pfeifer M."/>
            <person name="Jakobsen K.S."/>
            <person name="Wulff B.B."/>
            <person name="Steuernagel B."/>
            <person name="Mayer K.F."/>
            <person name="Olsen O.A."/>
        </authorList>
    </citation>
    <scope>NUCLEOTIDE SEQUENCE [LARGE SCALE GENOMIC DNA]</scope>
    <source>
        <strain evidence="9">cv. AL8/78</strain>
    </source>
</reference>
<dbReference type="GO" id="GO:0016020">
    <property type="term" value="C:membrane"/>
    <property type="evidence" value="ECO:0007669"/>
    <property type="project" value="UniProtKB-SubCell"/>
</dbReference>
<keyword evidence="3" id="KW-0813">Transport</keyword>
<dbReference type="Proteomes" id="UP000015105">
    <property type="component" value="Chromosome 4D"/>
</dbReference>
<keyword evidence="6 7" id="KW-0472">Membrane</keyword>
<dbReference type="AlphaFoldDB" id="A0A453IR20"/>
<evidence type="ECO:0000256" key="1">
    <source>
        <dbReference type="ARBA" id="ARBA00004141"/>
    </source>
</evidence>
<keyword evidence="5 7" id="KW-1133">Transmembrane helix</keyword>
<feature type="transmembrane region" description="Helical" evidence="7">
    <location>
        <begin position="37"/>
        <end position="56"/>
    </location>
</feature>
<evidence type="ECO:0000256" key="7">
    <source>
        <dbReference type="SAM" id="Phobius"/>
    </source>
</evidence>
<protein>
    <submittedName>
        <fullName evidence="8">Uncharacterized protein</fullName>
    </submittedName>
</protein>
<dbReference type="PANTHER" id="PTHR31326">
    <property type="entry name" value="PROTEIN CLT2, CHLOROPLASTIC"/>
    <property type="match status" value="1"/>
</dbReference>
<accession>A0A453IR20</accession>
<dbReference type="PANTHER" id="PTHR31326:SF1">
    <property type="entry name" value="PROTEIN CLT2, CHLOROPLASTIC"/>
    <property type="match status" value="1"/>
</dbReference>
<evidence type="ECO:0000256" key="2">
    <source>
        <dbReference type="ARBA" id="ARBA00006690"/>
    </source>
</evidence>
<evidence type="ECO:0000256" key="3">
    <source>
        <dbReference type="ARBA" id="ARBA00022448"/>
    </source>
</evidence>
<proteinExistence type="inferred from homology"/>
<name>A0A453IR20_AEGTS</name>
<comment type="subcellular location">
    <subcellularLocation>
        <location evidence="1">Membrane</location>
        <topology evidence="1">Multi-pass membrane protein</topology>
    </subcellularLocation>
</comment>
<feature type="transmembrane region" description="Helical" evidence="7">
    <location>
        <begin position="6"/>
        <end position="25"/>
    </location>
</feature>
<reference evidence="8" key="5">
    <citation type="journal article" date="2021" name="G3 (Bethesda)">
        <title>Aegilops tauschii genome assembly Aet v5.0 features greater sequence contiguity and improved annotation.</title>
        <authorList>
            <person name="Wang L."/>
            <person name="Zhu T."/>
            <person name="Rodriguez J.C."/>
            <person name="Deal K.R."/>
            <person name="Dubcovsky J."/>
            <person name="McGuire P.E."/>
            <person name="Lux T."/>
            <person name="Spannagl M."/>
            <person name="Mayer K.F.X."/>
            <person name="Baldrich P."/>
            <person name="Meyers B.C."/>
            <person name="Huo N."/>
            <person name="Gu Y.Q."/>
            <person name="Zhou H."/>
            <person name="Devos K.M."/>
            <person name="Bennetzen J.L."/>
            <person name="Unver T."/>
            <person name="Budak H."/>
            <person name="Gulick P.J."/>
            <person name="Galiba G."/>
            <person name="Kalapos B."/>
            <person name="Nelson D.R."/>
            <person name="Li P."/>
            <person name="You F.M."/>
            <person name="Luo M.C."/>
            <person name="Dvorak J."/>
        </authorList>
    </citation>
    <scope>NUCLEOTIDE SEQUENCE [LARGE SCALE GENOMIC DNA]</scope>
    <source>
        <strain evidence="8">cv. AL8/78</strain>
    </source>
</reference>
<dbReference type="Pfam" id="PF08627">
    <property type="entry name" value="CRT-like"/>
    <property type="match status" value="1"/>
</dbReference>
<dbReference type="Gramene" id="AET4Gv20647000.10">
    <property type="protein sequence ID" value="AET4Gv20647000.10"/>
    <property type="gene ID" value="AET4Gv20647000"/>
</dbReference>
<organism evidence="8 9">
    <name type="scientific">Aegilops tauschii subsp. strangulata</name>
    <name type="common">Goatgrass</name>
    <dbReference type="NCBI Taxonomy" id="200361"/>
    <lineage>
        <taxon>Eukaryota</taxon>
        <taxon>Viridiplantae</taxon>
        <taxon>Streptophyta</taxon>
        <taxon>Embryophyta</taxon>
        <taxon>Tracheophyta</taxon>
        <taxon>Spermatophyta</taxon>
        <taxon>Magnoliopsida</taxon>
        <taxon>Liliopsida</taxon>
        <taxon>Poales</taxon>
        <taxon>Poaceae</taxon>
        <taxon>BOP clade</taxon>
        <taxon>Pooideae</taxon>
        <taxon>Triticodae</taxon>
        <taxon>Triticeae</taxon>
        <taxon>Triticinae</taxon>
        <taxon>Aegilops</taxon>
    </lineage>
</organism>
<feature type="transmembrane region" description="Helical" evidence="7">
    <location>
        <begin position="76"/>
        <end position="95"/>
    </location>
</feature>
<keyword evidence="4 7" id="KW-0812">Transmembrane</keyword>
<evidence type="ECO:0000313" key="8">
    <source>
        <dbReference type="EnsemblPlants" id="AET4Gv20647000.10"/>
    </source>
</evidence>
<reference evidence="8" key="3">
    <citation type="journal article" date="2017" name="Nature">
        <title>Genome sequence of the progenitor of the wheat D genome Aegilops tauschii.</title>
        <authorList>
            <person name="Luo M.C."/>
            <person name="Gu Y.Q."/>
            <person name="Puiu D."/>
            <person name="Wang H."/>
            <person name="Twardziok S.O."/>
            <person name="Deal K.R."/>
            <person name="Huo N."/>
            <person name="Zhu T."/>
            <person name="Wang L."/>
            <person name="Wang Y."/>
            <person name="McGuire P.E."/>
            <person name="Liu S."/>
            <person name="Long H."/>
            <person name="Ramasamy R.K."/>
            <person name="Rodriguez J.C."/>
            <person name="Van S.L."/>
            <person name="Yuan L."/>
            <person name="Wang Z."/>
            <person name="Xia Z."/>
            <person name="Xiao L."/>
            <person name="Anderson O.D."/>
            <person name="Ouyang S."/>
            <person name="Liang Y."/>
            <person name="Zimin A.V."/>
            <person name="Pertea G."/>
            <person name="Qi P."/>
            <person name="Bennetzen J.L."/>
            <person name="Dai X."/>
            <person name="Dawson M.W."/>
            <person name="Muller H.G."/>
            <person name="Kugler K."/>
            <person name="Rivarola-Duarte L."/>
            <person name="Spannagl M."/>
            <person name="Mayer K.F.X."/>
            <person name="Lu F.H."/>
            <person name="Bevan M.W."/>
            <person name="Leroy P."/>
            <person name="Li P."/>
            <person name="You F.M."/>
            <person name="Sun Q."/>
            <person name="Liu Z."/>
            <person name="Lyons E."/>
            <person name="Wicker T."/>
            <person name="Salzberg S.L."/>
            <person name="Devos K.M."/>
            <person name="Dvorak J."/>
        </authorList>
    </citation>
    <scope>NUCLEOTIDE SEQUENCE [LARGE SCALE GENOMIC DNA]</scope>
    <source>
        <strain evidence="8">cv. AL8/78</strain>
    </source>
</reference>
<evidence type="ECO:0000256" key="5">
    <source>
        <dbReference type="ARBA" id="ARBA00022989"/>
    </source>
</evidence>
<reference evidence="8" key="4">
    <citation type="submission" date="2019-03" db="UniProtKB">
        <authorList>
            <consortium name="EnsemblPlants"/>
        </authorList>
    </citation>
    <scope>IDENTIFICATION</scope>
</reference>
<evidence type="ECO:0000256" key="4">
    <source>
        <dbReference type="ARBA" id="ARBA00022692"/>
    </source>
</evidence>
<comment type="similarity">
    <text evidence="2">Belongs to the CRT-like transporter family.</text>
</comment>
<evidence type="ECO:0000313" key="9">
    <source>
        <dbReference type="Proteomes" id="UP000015105"/>
    </source>
</evidence>